<evidence type="ECO:0000313" key="2">
    <source>
        <dbReference type="Proteomes" id="UP000189670"/>
    </source>
</evidence>
<dbReference type="EMBL" id="ATBP01001188">
    <property type="protein sequence ID" value="ETR67847.1"/>
    <property type="molecule type" value="Genomic_DNA"/>
</dbReference>
<reference evidence="2" key="1">
    <citation type="submission" date="2012-11" db="EMBL/GenBank/DDBJ databases">
        <authorList>
            <person name="Lucero-Rivera Y.E."/>
            <person name="Tovar-Ramirez D."/>
        </authorList>
    </citation>
    <scope>NUCLEOTIDE SEQUENCE [LARGE SCALE GENOMIC DNA]</scope>
    <source>
        <strain evidence="2">Araruama</strain>
    </source>
</reference>
<dbReference type="AlphaFoldDB" id="A0A1V1NZ22"/>
<dbReference type="Proteomes" id="UP000189670">
    <property type="component" value="Unassembled WGS sequence"/>
</dbReference>
<accession>A0A1V1NZ22</accession>
<protein>
    <submittedName>
        <fullName evidence="1">Uncharacterized protein</fullName>
    </submittedName>
</protein>
<name>A0A1V1NZ22_9BACT</name>
<comment type="caution">
    <text evidence="1">The sequence shown here is derived from an EMBL/GenBank/DDBJ whole genome shotgun (WGS) entry which is preliminary data.</text>
</comment>
<evidence type="ECO:0000313" key="1">
    <source>
        <dbReference type="EMBL" id="ETR67847.1"/>
    </source>
</evidence>
<feature type="non-terminal residue" evidence="1">
    <location>
        <position position="605"/>
    </location>
</feature>
<organism evidence="1 2">
    <name type="scientific">Candidatus Magnetoglobus multicellularis str. Araruama</name>
    <dbReference type="NCBI Taxonomy" id="890399"/>
    <lineage>
        <taxon>Bacteria</taxon>
        <taxon>Pseudomonadati</taxon>
        <taxon>Thermodesulfobacteriota</taxon>
        <taxon>Desulfobacteria</taxon>
        <taxon>Desulfobacterales</taxon>
        <taxon>Desulfobacteraceae</taxon>
        <taxon>Candidatus Magnetoglobus</taxon>
    </lineage>
</organism>
<proteinExistence type="predicted"/>
<gene>
    <name evidence="1" type="ORF">OMM_11152</name>
</gene>
<sequence>MDHSDAYLKGFFKMLNKINILKFSVLFLLWHCQLSFADISTYVNFQGMLTDNNNVAVEEGTYTMTFSIWDGENTDSNKLWEETHALFVSRGIYSVLLGTVHPFDDQVSFSSQYYFGVQVGDSLDYLTQNGKFIPLTSAWSSFRAKTCSGKLIRSVDQDYTLTTNDDYLFIQNDSTITLPVASSLKGRLLTLKKMDINHVITIKPFQTDTINGNSSEITLTRQFDEIELISTGDHWLITGVPTSAIKELELMISTKSNHADIYTRTYIDNTINAAITDITNTLQQKSDIVDIYTRTYIDNTINAAITDITNTLQQKADADNYYNKTYIDSALSTKLNTSTYNAGISLKADISDIYTSGKIDTLLNQKLDNSDAYTRSYLDQMLESKADAIQYTNLSQMLDSKADAIQYSTLIDQKAFTIDIYTRTYLNDQFSQYSQIISLKAEHSDIYTRQYIDNALTGISVGGDMTAAHEFMENALDMKANVSDTYTRDYLNTLLSEKSDRSNSYTRQYLDDMISQKADTSTTLTRTHIYETFSTKADVYTRTYLDEKLSLLTWNEVTSDSYTITANENYIVNSTNQVTLSMPDTQNLNFGDILSISALGSGGWK</sequence>